<dbReference type="GO" id="GO:0005829">
    <property type="term" value="C:cytosol"/>
    <property type="evidence" value="ECO:0007669"/>
    <property type="project" value="TreeGrafter"/>
</dbReference>
<dbReference type="GO" id="GO:0000226">
    <property type="term" value="P:microtubule cytoskeleton organization"/>
    <property type="evidence" value="ECO:0007669"/>
    <property type="project" value="InterPro"/>
</dbReference>
<feature type="domain" description="Microtubule-associated protein 1B/S N-terminal" evidence="2">
    <location>
        <begin position="21"/>
        <end position="192"/>
    </location>
</feature>
<feature type="compositionally biased region" description="Polar residues" evidence="1">
    <location>
        <begin position="756"/>
        <end position="770"/>
    </location>
</feature>
<feature type="compositionally biased region" description="Basic residues" evidence="1">
    <location>
        <begin position="712"/>
        <end position="725"/>
    </location>
</feature>
<dbReference type="GO" id="GO:0043025">
    <property type="term" value="C:neuronal cell body"/>
    <property type="evidence" value="ECO:0007669"/>
    <property type="project" value="TreeGrafter"/>
</dbReference>
<feature type="region of interest" description="Disordered" evidence="1">
    <location>
        <begin position="450"/>
        <end position="877"/>
    </location>
</feature>
<dbReference type="Pfam" id="PF25281">
    <property type="entry name" value="MBL_MAP1B"/>
    <property type="match status" value="1"/>
</dbReference>
<dbReference type="GO" id="GO:0031114">
    <property type="term" value="P:regulation of microtubule depolymerization"/>
    <property type="evidence" value="ECO:0007669"/>
    <property type="project" value="TreeGrafter"/>
</dbReference>
<feature type="compositionally biased region" description="Basic residues" evidence="1">
    <location>
        <begin position="823"/>
        <end position="837"/>
    </location>
</feature>
<dbReference type="GO" id="GO:0003779">
    <property type="term" value="F:actin binding"/>
    <property type="evidence" value="ECO:0007669"/>
    <property type="project" value="TreeGrafter"/>
</dbReference>
<keyword evidence="5" id="KW-1185">Reference proteome</keyword>
<feature type="compositionally biased region" description="Basic and acidic residues" evidence="1">
    <location>
        <begin position="622"/>
        <end position="641"/>
    </location>
</feature>
<name>A0A8D0AIL1_SANLU</name>
<dbReference type="GO" id="GO:0008017">
    <property type="term" value="F:microtubule binding"/>
    <property type="evidence" value="ECO:0007669"/>
    <property type="project" value="InterPro"/>
</dbReference>
<proteinExistence type="predicted"/>
<protein>
    <recommendedName>
        <fullName evidence="6">Microtubule-associated protein 1Aa</fullName>
    </recommendedName>
</protein>
<dbReference type="PANTHER" id="PTHR13843:SF6">
    <property type="entry name" value="MICROTUBULE-ASSOCIATED PROTEIN 1A"/>
    <property type="match status" value="1"/>
</dbReference>
<dbReference type="PANTHER" id="PTHR13843">
    <property type="entry name" value="MICROTUBULE-ASSOCIATED PROTEIN"/>
    <property type="match status" value="1"/>
</dbReference>
<evidence type="ECO:0008006" key="6">
    <source>
        <dbReference type="Google" id="ProtNLM"/>
    </source>
</evidence>
<dbReference type="GO" id="GO:0016358">
    <property type="term" value="P:dendrite development"/>
    <property type="evidence" value="ECO:0007669"/>
    <property type="project" value="TreeGrafter"/>
</dbReference>
<dbReference type="GO" id="GO:0005874">
    <property type="term" value="C:microtubule"/>
    <property type="evidence" value="ECO:0007669"/>
    <property type="project" value="InterPro"/>
</dbReference>
<evidence type="ECO:0000313" key="4">
    <source>
        <dbReference type="Ensembl" id="ENSSLUP00000054531.1"/>
    </source>
</evidence>
<accession>A0A8D0AIL1</accession>
<reference evidence="4" key="2">
    <citation type="submission" date="2025-09" db="UniProtKB">
        <authorList>
            <consortium name="Ensembl"/>
        </authorList>
    </citation>
    <scope>IDENTIFICATION</scope>
</reference>
<dbReference type="GO" id="GO:0030425">
    <property type="term" value="C:dendrite"/>
    <property type="evidence" value="ECO:0007669"/>
    <property type="project" value="TreeGrafter"/>
</dbReference>
<feature type="compositionally biased region" description="Acidic residues" evidence="1">
    <location>
        <begin position="548"/>
        <end position="557"/>
    </location>
</feature>
<dbReference type="GO" id="GO:0045202">
    <property type="term" value="C:synapse"/>
    <property type="evidence" value="ECO:0007669"/>
    <property type="project" value="TreeGrafter"/>
</dbReference>
<dbReference type="Proteomes" id="UP000694568">
    <property type="component" value="Unplaced"/>
</dbReference>
<evidence type="ECO:0000313" key="5">
    <source>
        <dbReference type="Proteomes" id="UP000694568"/>
    </source>
</evidence>
<organism evidence="4 5">
    <name type="scientific">Sander lucioperca</name>
    <name type="common">Pike-perch</name>
    <name type="synonym">Perca lucioperca</name>
    <dbReference type="NCBI Taxonomy" id="283035"/>
    <lineage>
        <taxon>Eukaryota</taxon>
        <taxon>Metazoa</taxon>
        <taxon>Chordata</taxon>
        <taxon>Craniata</taxon>
        <taxon>Vertebrata</taxon>
        <taxon>Euteleostomi</taxon>
        <taxon>Actinopterygii</taxon>
        <taxon>Neopterygii</taxon>
        <taxon>Teleostei</taxon>
        <taxon>Neoteleostei</taxon>
        <taxon>Acanthomorphata</taxon>
        <taxon>Eupercaria</taxon>
        <taxon>Perciformes</taxon>
        <taxon>Percoidei</taxon>
        <taxon>Percidae</taxon>
        <taxon>Luciopercinae</taxon>
        <taxon>Sander</taxon>
    </lineage>
</organism>
<feature type="domain" description="Microtubule-associated protein 1A/B/S-like MBL-like" evidence="3">
    <location>
        <begin position="197"/>
        <end position="386"/>
    </location>
</feature>
<dbReference type="InterPro" id="IPR057480">
    <property type="entry name" value="MAP1A/B/S-like_MBL"/>
</dbReference>
<dbReference type="InterPro" id="IPR036866">
    <property type="entry name" value="RibonucZ/Hydroxyglut_hydro"/>
</dbReference>
<reference evidence="4" key="1">
    <citation type="submission" date="2025-08" db="UniProtKB">
        <authorList>
            <consortium name="Ensembl"/>
        </authorList>
    </citation>
    <scope>IDENTIFICATION</scope>
</reference>
<dbReference type="Pfam" id="PF23415">
    <property type="entry name" value="MAPB1_N"/>
    <property type="match status" value="1"/>
</dbReference>
<dbReference type="SUPFAM" id="SSF56281">
    <property type="entry name" value="Metallo-hydrolase/oxidoreductase"/>
    <property type="match status" value="1"/>
</dbReference>
<dbReference type="GO" id="GO:0007409">
    <property type="term" value="P:axonogenesis"/>
    <property type="evidence" value="ECO:0007669"/>
    <property type="project" value="TreeGrafter"/>
</dbReference>
<dbReference type="GO" id="GO:0005875">
    <property type="term" value="C:microtubule associated complex"/>
    <property type="evidence" value="ECO:0007669"/>
    <property type="project" value="TreeGrafter"/>
</dbReference>
<dbReference type="InterPro" id="IPR056617">
    <property type="entry name" value="MAP1B/S_N"/>
</dbReference>
<evidence type="ECO:0000256" key="1">
    <source>
        <dbReference type="SAM" id="MobiDB-lite"/>
    </source>
</evidence>
<evidence type="ECO:0000259" key="3">
    <source>
        <dbReference type="Pfam" id="PF25281"/>
    </source>
</evidence>
<dbReference type="GeneTree" id="ENSGT00940000158701"/>
<evidence type="ECO:0000259" key="2">
    <source>
        <dbReference type="Pfam" id="PF23415"/>
    </source>
</evidence>
<dbReference type="AlphaFoldDB" id="A0A8D0AIL1"/>
<dbReference type="InterPro" id="IPR026074">
    <property type="entry name" value="MAP1"/>
</dbReference>
<dbReference type="Ensembl" id="ENSSLUT00000056132.1">
    <property type="protein sequence ID" value="ENSSLUP00000054531.1"/>
    <property type="gene ID" value="ENSSLUG00000023508.1"/>
</dbReference>
<feature type="compositionally biased region" description="Basic and acidic residues" evidence="1">
    <location>
        <begin position="485"/>
        <end position="517"/>
    </location>
</feature>
<sequence length="992" mass="109238">MSLSKIMVLDWACGSTGGLLYDKVVSRIRSWDVDLKCCNLDQQLQLFITRHSAHFSSEVKGQRTLHHRSDVLETVVLVNPSEETVVSEIQSLVTDSAGHKLLVLSGQSSDHGGLLLQTGMCLGVFLLQVSELLGPTVPKQQATLTVSCRGEVGWSSLGQQQTLREFLEYKLNPESVLPKMEGVTEFTEYISETVDVPSPFDLLEQPTSGGFLKLSKPCCYIFPGGRGDSALFAVNGFNILVDGGSERKSCFWKLVRHLDRIDSILLTHIGADNLPGINGLLQRKIAEQEEEQSQDSTNYSDWMKNLISPELGVVFFNVPEKLRMPESNLKVKRSIEEASLTLQYLNKLGIKPEPVFRVVSNTIEPITLFHKMGVGRLDMYILNPGEISVPYLTSVTALVVWLPANPAEKIIRVLFPGNAPQNKILEGLEKLKHLDFLRYPVATQKDILKQRTDSKESLKSSPKTTAKASKKETEGQDDVSAATEAKSDSKESSDADQTKEEKWEREELQEKDLDKAIKQPAQTVLGDAAMASKSDYKPAFVVQSSDEDRADEDEEDICMGGAGSRPLSVKPSESEHDISPAGLPSSQKPQTSDETKLPISEQTTVIIPILTMQEPSIDEDIKEFSKEEPMLSPEMGKDVVKTETTAAPLAKPEPSFEIVTSKEETTSIPKQEMASDVPTAKAEPMSDSTEKKPNPSDHSQEGDEDDQEQHSVKRRSHKQRHHHTPSYHGDPEHGPQQLPGAMSSGLAVTLAGEETPPTSVSESLPSQSDSDVPPETEESAQKTHDPPPTPMKDPHPHPPHPDVCMVDPEALLNDHSSTEKLLKKEHKTTKGLRKGKPKSASPARKGEVRKRSSTPVKQTSKDSASPRSKTSSAVPPGPPVYVDLAYVPNHCSAKNVDQEFFKRVRAAYYVVSGNDPGSGEPSRGALDALLEGKAQWGSNLQVTLIPTHDTEVTRDWYQQTHERQQDLNIMVLASSSTVVMQDESFPACKIEF</sequence>
<feature type="compositionally biased region" description="Polar residues" evidence="1">
    <location>
        <begin position="853"/>
        <end position="873"/>
    </location>
</feature>
<feature type="compositionally biased region" description="Basic and acidic residues" evidence="1">
    <location>
        <begin position="688"/>
        <end position="701"/>
    </location>
</feature>